<protein>
    <submittedName>
        <fullName evidence="1">Uncharacterized protein</fullName>
    </submittedName>
</protein>
<sequence length="122" mass="13738">MPDTFSSEALSGIYARQFRTLFSSKALSGIYAGHFFIQGPVSGIYARQFFLKLPVLHICRTLFSKISLSCVYAGHLNYTLSSSGNITETRVAHKVLKGNNWNRPNNECHFNVLTIMNVILMF</sequence>
<proteinExistence type="predicted"/>
<evidence type="ECO:0000313" key="1">
    <source>
        <dbReference type="EMBL" id="CAG6643888.1"/>
    </source>
</evidence>
<dbReference type="AlphaFoldDB" id="A0A8D8W1S8"/>
<dbReference type="EMBL" id="HBUF01129633">
    <property type="protein sequence ID" value="CAG6643888.1"/>
    <property type="molecule type" value="Transcribed_RNA"/>
</dbReference>
<reference evidence="1" key="1">
    <citation type="submission" date="2021-05" db="EMBL/GenBank/DDBJ databases">
        <authorList>
            <person name="Alioto T."/>
            <person name="Alioto T."/>
            <person name="Gomez Garrido J."/>
        </authorList>
    </citation>
    <scope>NUCLEOTIDE SEQUENCE</scope>
</reference>
<name>A0A8D8W1S8_9HEMI</name>
<organism evidence="1">
    <name type="scientific">Cacopsylla melanoneura</name>
    <dbReference type="NCBI Taxonomy" id="428564"/>
    <lineage>
        <taxon>Eukaryota</taxon>
        <taxon>Metazoa</taxon>
        <taxon>Ecdysozoa</taxon>
        <taxon>Arthropoda</taxon>
        <taxon>Hexapoda</taxon>
        <taxon>Insecta</taxon>
        <taxon>Pterygota</taxon>
        <taxon>Neoptera</taxon>
        <taxon>Paraneoptera</taxon>
        <taxon>Hemiptera</taxon>
        <taxon>Sternorrhyncha</taxon>
        <taxon>Psylloidea</taxon>
        <taxon>Psyllidae</taxon>
        <taxon>Psyllinae</taxon>
        <taxon>Cacopsylla</taxon>
    </lineage>
</organism>
<accession>A0A8D8W1S8</accession>
<dbReference type="EMBL" id="HBUF01129638">
    <property type="protein sequence ID" value="CAG6643895.1"/>
    <property type="molecule type" value="Transcribed_RNA"/>
</dbReference>